<protein>
    <submittedName>
        <fullName evidence="3">Cobalamin biosynthesis protein CbiX</fullName>
    </submittedName>
</protein>
<sequence length="268" mass="30248">MEYYGILVISHGSRSAEWVRLVDEAVGAMKVPQGIPVFSSFLEIVEGRLIQDGITHLEELGVTDIIAVPFFVSSGSTHLDEISFALGVKPEPVLPTEMKPFAVRARIHFAAPIDDDPDIAAVLYEKMKPLSIDPAREIVLLVGHGSAEQGFHQRWRDGLERLADRVRELGGFAEADTAMLLPDELPGAMERWRRYKPQHTVLAVPLFLSEGYFTNDVIPSRLSGYPHKYNGRALLPHPLLSRWMERQTAPFLERDHTEFGTNRWLRNE</sequence>
<organism evidence="3 4">
    <name type="scientific">Paenibacillus piri</name>
    <dbReference type="NCBI Taxonomy" id="2547395"/>
    <lineage>
        <taxon>Bacteria</taxon>
        <taxon>Bacillati</taxon>
        <taxon>Bacillota</taxon>
        <taxon>Bacilli</taxon>
        <taxon>Bacillales</taxon>
        <taxon>Paenibacillaceae</taxon>
        <taxon>Paenibacillus</taxon>
    </lineage>
</organism>
<gene>
    <name evidence="3" type="ORF">E1757_20520</name>
</gene>
<dbReference type="SUPFAM" id="SSF53800">
    <property type="entry name" value="Chelatase"/>
    <property type="match status" value="1"/>
</dbReference>
<dbReference type="PANTHER" id="PTHR33542">
    <property type="entry name" value="SIROHYDROCHLORIN FERROCHELATASE, CHLOROPLASTIC"/>
    <property type="match status" value="1"/>
</dbReference>
<keyword evidence="4" id="KW-1185">Reference proteome</keyword>
<dbReference type="Proteomes" id="UP000295636">
    <property type="component" value="Unassembled WGS sequence"/>
</dbReference>
<evidence type="ECO:0000313" key="4">
    <source>
        <dbReference type="Proteomes" id="UP000295636"/>
    </source>
</evidence>
<name>A0A4R5KIY9_9BACL</name>
<proteinExistence type="predicted"/>
<dbReference type="GO" id="GO:0016829">
    <property type="term" value="F:lyase activity"/>
    <property type="evidence" value="ECO:0007669"/>
    <property type="project" value="UniProtKB-KW"/>
</dbReference>
<evidence type="ECO:0000313" key="3">
    <source>
        <dbReference type="EMBL" id="TDF95489.1"/>
    </source>
</evidence>
<dbReference type="EMBL" id="SMRT01000010">
    <property type="protein sequence ID" value="TDF95489.1"/>
    <property type="molecule type" value="Genomic_DNA"/>
</dbReference>
<accession>A0A4R5KIY9</accession>
<dbReference type="InterPro" id="IPR050963">
    <property type="entry name" value="Sirohydro_Cobaltochel/CbiX"/>
</dbReference>
<dbReference type="GO" id="GO:0046872">
    <property type="term" value="F:metal ion binding"/>
    <property type="evidence" value="ECO:0007669"/>
    <property type="project" value="UniProtKB-KW"/>
</dbReference>
<dbReference type="PANTHER" id="PTHR33542:SF3">
    <property type="entry name" value="SIROHYDROCHLORIN FERROCHELATASE, CHLOROPLASTIC"/>
    <property type="match status" value="1"/>
</dbReference>
<evidence type="ECO:0000256" key="2">
    <source>
        <dbReference type="ARBA" id="ARBA00023239"/>
    </source>
</evidence>
<reference evidence="3 4" key="1">
    <citation type="submission" date="2019-03" db="EMBL/GenBank/DDBJ databases">
        <title>This is whole genome sequence of Paenibacillus sp MS74 strain.</title>
        <authorList>
            <person name="Trinh H.N."/>
        </authorList>
    </citation>
    <scope>NUCLEOTIDE SEQUENCE [LARGE SCALE GENOMIC DNA]</scope>
    <source>
        <strain evidence="3 4">MS74</strain>
    </source>
</reference>
<evidence type="ECO:0000256" key="1">
    <source>
        <dbReference type="ARBA" id="ARBA00022723"/>
    </source>
</evidence>
<dbReference type="RefSeq" id="WP_133231555.1">
    <property type="nucleotide sequence ID" value="NZ_SMRT01000010.1"/>
</dbReference>
<keyword evidence="1" id="KW-0479">Metal-binding</keyword>
<dbReference type="Gene3D" id="3.40.50.1400">
    <property type="match status" value="2"/>
</dbReference>
<dbReference type="InterPro" id="IPR002762">
    <property type="entry name" value="CbiX-like"/>
</dbReference>
<comment type="caution">
    <text evidence="3">The sequence shown here is derived from an EMBL/GenBank/DDBJ whole genome shotgun (WGS) entry which is preliminary data.</text>
</comment>
<keyword evidence="2" id="KW-0456">Lyase</keyword>
<dbReference type="AlphaFoldDB" id="A0A4R5KIY9"/>
<dbReference type="OrthoDB" id="1489951at2"/>
<dbReference type="Pfam" id="PF01903">
    <property type="entry name" value="CbiX"/>
    <property type="match status" value="2"/>
</dbReference>